<feature type="binding site" evidence="7">
    <location>
        <begin position="316"/>
        <end position="317"/>
    </location>
    <ligand>
        <name>FMN</name>
        <dbReference type="ChEBI" id="CHEBI:58210"/>
    </ligand>
</feature>
<feature type="binding site" evidence="7">
    <location>
        <position position="138"/>
    </location>
    <ligand>
        <name>FMN</name>
        <dbReference type="ChEBI" id="CHEBI:58210"/>
    </ligand>
</feature>
<organism evidence="9 10">
    <name type="scientific">Pseudomonas indica</name>
    <dbReference type="NCBI Taxonomy" id="137658"/>
    <lineage>
        <taxon>Bacteria</taxon>
        <taxon>Pseudomonadati</taxon>
        <taxon>Pseudomonadota</taxon>
        <taxon>Gammaproteobacteria</taxon>
        <taxon>Pseudomonadales</taxon>
        <taxon>Pseudomonadaceae</taxon>
        <taxon>Pseudomonas</taxon>
    </lineage>
</organism>
<dbReference type="FunFam" id="3.20.20.70:FF:000029">
    <property type="entry name" value="L-lactate dehydrogenase"/>
    <property type="match status" value="1"/>
</dbReference>
<dbReference type="CDD" id="cd02809">
    <property type="entry name" value="alpha_hydroxyacid_oxid_FMN"/>
    <property type="match status" value="1"/>
</dbReference>
<dbReference type="SUPFAM" id="SSF51395">
    <property type="entry name" value="FMN-linked oxidoreductases"/>
    <property type="match status" value="1"/>
</dbReference>
<evidence type="ECO:0000259" key="8">
    <source>
        <dbReference type="PROSITE" id="PS51349"/>
    </source>
</evidence>
<feature type="binding site" evidence="7">
    <location>
        <position position="262"/>
    </location>
    <ligand>
        <name>glyoxylate</name>
        <dbReference type="ChEBI" id="CHEBI:36655"/>
    </ligand>
</feature>
<sequence length="373" mass="39578">MSRQPPLTQIPADMVAASDYERYALPRLDANALAYLEGGAADELTCRANLQAWREWALLPRMLRDLRGGNTRCELLGDALQHPILLAPIAYQHLFHADGERASALAAGVMGGAAVLSSFASTRLEDVAEAAQGPLWFQLYWQGNEQDTLALAERAEAAGYRALVLTVDAPVAGLRNREQRAGFQLPAGVRAVNIDKSVVLPEVAEGGSPVFDGLMAVAPRWEDVAGLCRHSRLPVLLKGILHPQDARLAMEAGAAGVILSNHGGRVLDSQWPAVRSLPAVRAELGEGVPVLVDGGIRRGTDVFKALALGASAVLIGRPYIHALATAGALGVAHLLKLLREELEVAMALSGCRELSCIGPDLLRPASAGDGKYL</sequence>
<accession>A0A1G9MBH4</accession>
<dbReference type="Proteomes" id="UP000198706">
    <property type="component" value="Unassembled WGS sequence"/>
</dbReference>
<dbReference type="Pfam" id="PF01070">
    <property type="entry name" value="FMN_dh"/>
    <property type="match status" value="1"/>
</dbReference>
<feature type="active site" description="Proton acceptor" evidence="6">
    <location>
        <position position="262"/>
    </location>
</feature>
<feature type="binding site" evidence="7">
    <location>
        <position position="175"/>
    </location>
    <ligand>
        <name>glyoxylate</name>
        <dbReference type="ChEBI" id="CHEBI:36655"/>
    </ligand>
</feature>
<protein>
    <submittedName>
        <fullName evidence="9">4-hydroxymandelate oxidase</fullName>
    </submittedName>
</protein>
<dbReference type="PIRSF" id="PIRSF000138">
    <property type="entry name" value="Al-hdrx_acd_dh"/>
    <property type="match status" value="1"/>
</dbReference>
<feature type="binding site" evidence="7">
    <location>
        <position position="117"/>
    </location>
    <ligand>
        <name>FMN</name>
        <dbReference type="ChEBI" id="CHEBI:58210"/>
    </ligand>
</feature>
<feature type="binding site" evidence="7">
    <location>
        <position position="265"/>
    </location>
    <ligand>
        <name>glyoxylate</name>
        <dbReference type="ChEBI" id="CHEBI:36655"/>
    </ligand>
</feature>
<feature type="binding site" evidence="7">
    <location>
        <position position="260"/>
    </location>
    <ligand>
        <name>glyoxylate</name>
        <dbReference type="ChEBI" id="CHEBI:36655"/>
    </ligand>
</feature>
<evidence type="ECO:0000256" key="5">
    <source>
        <dbReference type="ARBA" id="ARBA00024042"/>
    </source>
</evidence>
<feature type="binding site" evidence="7">
    <location>
        <begin position="293"/>
        <end position="297"/>
    </location>
    <ligand>
        <name>FMN</name>
        <dbReference type="ChEBI" id="CHEBI:58210"/>
    </ligand>
</feature>
<feature type="binding site" evidence="7">
    <location>
        <position position="166"/>
    </location>
    <ligand>
        <name>FMN</name>
        <dbReference type="ChEBI" id="CHEBI:58210"/>
    </ligand>
</feature>
<keyword evidence="4" id="KW-0560">Oxidoreductase</keyword>
<dbReference type="InterPro" id="IPR037396">
    <property type="entry name" value="FMN_HAD"/>
</dbReference>
<evidence type="ECO:0000256" key="6">
    <source>
        <dbReference type="PIRSR" id="PIRSR000138-1"/>
    </source>
</evidence>
<feature type="binding site" evidence="7">
    <location>
        <position position="238"/>
    </location>
    <ligand>
        <name>FMN</name>
        <dbReference type="ChEBI" id="CHEBI:58210"/>
    </ligand>
</feature>
<dbReference type="Gene3D" id="3.20.20.70">
    <property type="entry name" value="Aldolase class I"/>
    <property type="match status" value="1"/>
</dbReference>
<evidence type="ECO:0000256" key="3">
    <source>
        <dbReference type="ARBA" id="ARBA00022643"/>
    </source>
</evidence>
<dbReference type="AlphaFoldDB" id="A0A1G9MBH4"/>
<dbReference type="InterPro" id="IPR012133">
    <property type="entry name" value="Alpha-hydoxy_acid_DH_FMN"/>
</dbReference>
<proteinExistence type="inferred from homology"/>
<dbReference type="PROSITE" id="PS51349">
    <property type="entry name" value="FMN_HYDROXY_ACID_DH_2"/>
    <property type="match status" value="1"/>
</dbReference>
<dbReference type="EMBL" id="FNFD01000028">
    <property type="protein sequence ID" value="SDL71620.1"/>
    <property type="molecule type" value="Genomic_DNA"/>
</dbReference>
<feature type="binding site" evidence="7">
    <location>
        <begin position="88"/>
        <end position="90"/>
    </location>
    <ligand>
        <name>FMN</name>
        <dbReference type="ChEBI" id="CHEBI:58210"/>
    </ligand>
</feature>
<dbReference type="InterPro" id="IPR013785">
    <property type="entry name" value="Aldolase_TIM"/>
</dbReference>
<comment type="cofactor">
    <cofactor evidence="1">
        <name>FMN</name>
        <dbReference type="ChEBI" id="CHEBI:58210"/>
    </cofactor>
</comment>
<dbReference type="PANTHER" id="PTHR10578">
    <property type="entry name" value="S -2-HYDROXY-ACID OXIDASE-RELATED"/>
    <property type="match status" value="1"/>
</dbReference>
<feature type="domain" description="FMN hydroxy acid dehydrogenase" evidence="8">
    <location>
        <begin position="9"/>
        <end position="367"/>
    </location>
</feature>
<feature type="binding site" evidence="7">
    <location>
        <position position="140"/>
    </location>
    <ligand>
        <name>glyoxylate</name>
        <dbReference type="ChEBI" id="CHEBI:36655"/>
    </ligand>
</feature>
<evidence type="ECO:0000313" key="10">
    <source>
        <dbReference type="Proteomes" id="UP000198706"/>
    </source>
</evidence>
<dbReference type="PANTHER" id="PTHR10578:SF107">
    <property type="entry name" value="2-HYDROXYACID OXIDASE 1"/>
    <property type="match status" value="1"/>
</dbReference>
<evidence type="ECO:0000313" key="9">
    <source>
        <dbReference type="EMBL" id="SDL71620.1"/>
    </source>
</evidence>
<dbReference type="InterPro" id="IPR000262">
    <property type="entry name" value="FMN-dep_DH"/>
</dbReference>
<reference evidence="9 10" key="1">
    <citation type="submission" date="2016-10" db="EMBL/GenBank/DDBJ databases">
        <authorList>
            <person name="de Groot N.N."/>
        </authorList>
    </citation>
    <scope>NUCLEOTIDE SEQUENCE [LARGE SCALE GENOMIC DNA]</scope>
    <source>
        <strain evidence="9 10">JCM 21544</strain>
    </source>
</reference>
<keyword evidence="10" id="KW-1185">Reference proteome</keyword>
<keyword evidence="2 7" id="KW-0285">Flavoprotein</keyword>
<feature type="binding site" evidence="7">
    <location>
        <position position="35"/>
    </location>
    <ligand>
        <name>glyoxylate</name>
        <dbReference type="ChEBI" id="CHEBI:36655"/>
    </ligand>
</feature>
<evidence type="ECO:0000256" key="2">
    <source>
        <dbReference type="ARBA" id="ARBA00022630"/>
    </source>
</evidence>
<evidence type="ECO:0000256" key="4">
    <source>
        <dbReference type="ARBA" id="ARBA00023002"/>
    </source>
</evidence>
<comment type="similarity">
    <text evidence="5">Belongs to the FMN-dependent alpha-hydroxy acid dehydrogenase family.</text>
</comment>
<dbReference type="STRING" id="137658.SAMN05216186_12848"/>
<keyword evidence="3 7" id="KW-0288">FMN</keyword>
<gene>
    <name evidence="9" type="ORF">SAMN05216186_12848</name>
</gene>
<dbReference type="GO" id="GO:0010181">
    <property type="term" value="F:FMN binding"/>
    <property type="evidence" value="ECO:0007669"/>
    <property type="project" value="InterPro"/>
</dbReference>
<evidence type="ECO:0000256" key="1">
    <source>
        <dbReference type="ARBA" id="ARBA00001917"/>
    </source>
</evidence>
<dbReference type="RefSeq" id="WP_084339447.1">
    <property type="nucleotide sequence ID" value="NZ_FNFD01000028.1"/>
</dbReference>
<evidence type="ECO:0000256" key="7">
    <source>
        <dbReference type="PIRSR" id="PIRSR000138-2"/>
    </source>
</evidence>
<name>A0A1G9MBH4_9PSED</name>
<dbReference type="GO" id="GO:0016614">
    <property type="term" value="F:oxidoreductase activity, acting on CH-OH group of donors"/>
    <property type="evidence" value="ECO:0007669"/>
    <property type="project" value="UniProtKB-ARBA"/>
</dbReference>